<keyword evidence="3" id="KW-1185">Reference proteome</keyword>
<protein>
    <submittedName>
        <fullName evidence="2">PadR family transcriptional regulator</fullName>
    </submittedName>
</protein>
<feature type="domain" description="Transcription regulator PadR N-terminal" evidence="1">
    <location>
        <begin position="10"/>
        <end position="83"/>
    </location>
</feature>
<evidence type="ECO:0000313" key="2">
    <source>
        <dbReference type="EMBL" id="GAA0550091.1"/>
    </source>
</evidence>
<evidence type="ECO:0000259" key="1">
    <source>
        <dbReference type="Pfam" id="PF03551"/>
    </source>
</evidence>
<sequence length="179" mass="19572">MLGMATPLVLLALLAEGAKHGYELKREHDERLPGAKPLPYGQVYSTLQRLERDGFVAVAGVVQEGGPERTVYELTPKGTEKLQAWLAETEPPLPYVGGALFARVIMALVAGGDARAALDRQRAAHLERMRELTRAKTASDASAAAVLASDFALLHLDADLRWMELAVRRLADLTEEMNR</sequence>
<accession>A0ABN1DRE7</accession>
<evidence type="ECO:0000313" key="3">
    <source>
        <dbReference type="Proteomes" id="UP001501427"/>
    </source>
</evidence>
<organism evidence="2 3">
    <name type="scientific">Actinomadura livida</name>
    <dbReference type="NCBI Taxonomy" id="79909"/>
    <lineage>
        <taxon>Bacteria</taxon>
        <taxon>Bacillati</taxon>
        <taxon>Actinomycetota</taxon>
        <taxon>Actinomycetes</taxon>
        <taxon>Streptosporangiales</taxon>
        <taxon>Thermomonosporaceae</taxon>
        <taxon>Actinomadura</taxon>
    </lineage>
</organism>
<proteinExistence type="predicted"/>
<gene>
    <name evidence="2" type="ORF">GCM10009546_10200</name>
</gene>
<dbReference type="InterPro" id="IPR005149">
    <property type="entry name" value="Tscrpt_reg_PadR_N"/>
</dbReference>
<dbReference type="InterPro" id="IPR036390">
    <property type="entry name" value="WH_DNA-bd_sf"/>
</dbReference>
<dbReference type="SUPFAM" id="SSF46785">
    <property type="entry name" value="Winged helix' DNA-binding domain"/>
    <property type="match status" value="1"/>
</dbReference>
<dbReference type="Pfam" id="PF03551">
    <property type="entry name" value="PadR"/>
    <property type="match status" value="1"/>
</dbReference>
<dbReference type="PANTHER" id="PTHR43252:SF6">
    <property type="entry name" value="NEGATIVE TRANSCRIPTION REGULATOR PADR"/>
    <property type="match status" value="1"/>
</dbReference>
<dbReference type="InterPro" id="IPR036388">
    <property type="entry name" value="WH-like_DNA-bd_sf"/>
</dbReference>
<dbReference type="PANTHER" id="PTHR43252">
    <property type="entry name" value="TRANSCRIPTIONAL REGULATOR YQJI"/>
    <property type="match status" value="1"/>
</dbReference>
<reference evidence="2 3" key="1">
    <citation type="journal article" date="2019" name="Int. J. Syst. Evol. Microbiol.">
        <title>The Global Catalogue of Microorganisms (GCM) 10K type strain sequencing project: providing services to taxonomists for standard genome sequencing and annotation.</title>
        <authorList>
            <consortium name="The Broad Institute Genomics Platform"/>
            <consortium name="The Broad Institute Genome Sequencing Center for Infectious Disease"/>
            <person name="Wu L."/>
            <person name="Ma J."/>
        </authorList>
    </citation>
    <scope>NUCLEOTIDE SEQUENCE [LARGE SCALE GENOMIC DNA]</scope>
    <source>
        <strain evidence="2 3">JCM 10667</strain>
    </source>
</reference>
<dbReference type="Gene3D" id="1.10.10.10">
    <property type="entry name" value="Winged helix-like DNA-binding domain superfamily/Winged helix DNA-binding domain"/>
    <property type="match status" value="1"/>
</dbReference>
<comment type="caution">
    <text evidence="2">The sequence shown here is derived from an EMBL/GenBank/DDBJ whole genome shotgun (WGS) entry which is preliminary data.</text>
</comment>
<name>A0ABN1DRE7_9ACTN</name>
<dbReference type="Proteomes" id="UP001501427">
    <property type="component" value="Unassembled WGS sequence"/>
</dbReference>
<dbReference type="EMBL" id="BAAAHD010000006">
    <property type="protein sequence ID" value="GAA0550091.1"/>
    <property type="molecule type" value="Genomic_DNA"/>
</dbReference>